<evidence type="ECO:0000256" key="6">
    <source>
        <dbReference type="ARBA" id="ARBA00023136"/>
    </source>
</evidence>
<dbReference type="GO" id="GO:0005886">
    <property type="term" value="C:plasma membrane"/>
    <property type="evidence" value="ECO:0007669"/>
    <property type="project" value="UniProtKB-SubCell"/>
</dbReference>
<keyword evidence="6 7" id="KW-0472">Membrane</keyword>
<feature type="transmembrane region" description="Helical" evidence="7">
    <location>
        <begin position="290"/>
        <end position="313"/>
    </location>
</feature>
<evidence type="ECO:0000256" key="5">
    <source>
        <dbReference type="ARBA" id="ARBA00022989"/>
    </source>
</evidence>
<dbReference type="CDD" id="cd06261">
    <property type="entry name" value="TM_PBP2"/>
    <property type="match status" value="1"/>
</dbReference>
<dbReference type="AlphaFoldDB" id="A0A3B0VFD9"/>
<feature type="transmembrane region" description="Helical" evidence="7">
    <location>
        <begin position="103"/>
        <end position="124"/>
    </location>
</feature>
<dbReference type="PROSITE" id="PS50928">
    <property type="entry name" value="ABC_TM1"/>
    <property type="match status" value="1"/>
</dbReference>
<feature type="domain" description="ABC transmembrane type-1" evidence="8">
    <location>
        <begin position="97"/>
        <end position="313"/>
    </location>
</feature>
<dbReference type="InterPro" id="IPR035906">
    <property type="entry name" value="MetI-like_sf"/>
</dbReference>
<comment type="subcellular location">
    <subcellularLocation>
        <location evidence="1">Cell membrane</location>
        <topology evidence="1">Multi-pass membrane protein</topology>
    </subcellularLocation>
</comment>
<feature type="transmembrane region" description="Helical" evidence="7">
    <location>
        <begin position="185"/>
        <end position="203"/>
    </location>
</feature>
<dbReference type="InterPro" id="IPR045621">
    <property type="entry name" value="BPD_transp_1_N"/>
</dbReference>
<evidence type="ECO:0000256" key="7">
    <source>
        <dbReference type="SAM" id="Phobius"/>
    </source>
</evidence>
<dbReference type="GO" id="GO:0055085">
    <property type="term" value="P:transmembrane transport"/>
    <property type="evidence" value="ECO:0007669"/>
    <property type="project" value="InterPro"/>
</dbReference>
<reference evidence="9" key="1">
    <citation type="submission" date="2018-06" db="EMBL/GenBank/DDBJ databases">
        <authorList>
            <person name="Zhirakovskaya E."/>
        </authorList>
    </citation>
    <scope>NUCLEOTIDE SEQUENCE</scope>
</reference>
<dbReference type="Pfam" id="PF00528">
    <property type="entry name" value="BPD_transp_1"/>
    <property type="match status" value="1"/>
</dbReference>
<accession>A0A3B0VFD9</accession>
<dbReference type="Pfam" id="PF19300">
    <property type="entry name" value="BPD_transp_1_N"/>
    <property type="match status" value="1"/>
</dbReference>
<gene>
    <name evidence="9" type="ORF">MNBD_GAMMA01-422</name>
</gene>
<dbReference type="PANTHER" id="PTHR30465:SF0">
    <property type="entry name" value="OLIGOPEPTIDE TRANSPORT SYSTEM PERMEASE PROTEIN APPB"/>
    <property type="match status" value="1"/>
</dbReference>
<keyword evidence="4 7" id="KW-0812">Transmembrane</keyword>
<proteinExistence type="predicted"/>
<dbReference type="EMBL" id="UOEW01000225">
    <property type="protein sequence ID" value="VAW39370.1"/>
    <property type="molecule type" value="Genomic_DNA"/>
</dbReference>
<protein>
    <recommendedName>
        <fullName evidence="8">ABC transmembrane type-1 domain-containing protein</fullName>
    </recommendedName>
</protein>
<evidence type="ECO:0000313" key="9">
    <source>
        <dbReference type="EMBL" id="VAW39370.1"/>
    </source>
</evidence>
<evidence type="ECO:0000259" key="8">
    <source>
        <dbReference type="PROSITE" id="PS50928"/>
    </source>
</evidence>
<feature type="transmembrane region" description="Helical" evidence="7">
    <location>
        <begin position="247"/>
        <end position="270"/>
    </location>
</feature>
<sequence>MDILKFALRKLIGGIPLILGVTFIAFLLMVYYGPDLTYEKLGKNPTAQEIQEVRQQLGYDKSFISRYGSYLQQLVTLDFGNAEIRGAKVSDILKETMPVSMHLIIPGFILGNVIAIALALFAAYRRGSWIDKTIMTSSVIGMSISFLIVIIAFQFIFSSSYGLNWFPVMGWDVYDEAGNIIWLNYLQYVTVPTMATVFVALGYNTRFYRAVLVEEMTKDHVRTARAFGHTPTSLLFKSVLKNAMVPIITRIMFSIPLVVVSGSLLIESHFGIPGVGKVTYDAIMLGDQNILKAIVGLTAVLFVIILMLTDILYRVFDPRVELK</sequence>
<evidence type="ECO:0000256" key="2">
    <source>
        <dbReference type="ARBA" id="ARBA00022448"/>
    </source>
</evidence>
<dbReference type="SUPFAM" id="SSF161098">
    <property type="entry name" value="MetI-like"/>
    <property type="match status" value="1"/>
</dbReference>
<dbReference type="Gene3D" id="1.10.3720.10">
    <property type="entry name" value="MetI-like"/>
    <property type="match status" value="1"/>
</dbReference>
<evidence type="ECO:0000256" key="1">
    <source>
        <dbReference type="ARBA" id="ARBA00004651"/>
    </source>
</evidence>
<keyword evidence="2" id="KW-0813">Transport</keyword>
<feature type="transmembrane region" description="Helical" evidence="7">
    <location>
        <begin position="136"/>
        <end position="157"/>
    </location>
</feature>
<name>A0A3B0VFD9_9ZZZZ</name>
<organism evidence="9">
    <name type="scientific">hydrothermal vent metagenome</name>
    <dbReference type="NCBI Taxonomy" id="652676"/>
    <lineage>
        <taxon>unclassified sequences</taxon>
        <taxon>metagenomes</taxon>
        <taxon>ecological metagenomes</taxon>
    </lineage>
</organism>
<evidence type="ECO:0000256" key="4">
    <source>
        <dbReference type="ARBA" id="ARBA00022692"/>
    </source>
</evidence>
<keyword evidence="5 7" id="KW-1133">Transmembrane helix</keyword>
<feature type="transmembrane region" description="Helical" evidence="7">
    <location>
        <begin position="12"/>
        <end position="32"/>
    </location>
</feature>
<dbReference type="InterPro" id="IPR000515">
    <property type="entry name" value="MetI-like"/>
</dbReference>
<evidence type="ECO:0000256" key="3">
    <source>
        <dbReference type="ARBA" id="ARBA00022475"/>
    </source>
</evidence>
<keyword evidence="3" id="KW-1003">Cell membrane</keyword>
<dbReference type="PANTHER" id="PTHR30465">
    <property type="entry name" value="INNER MEMBRANE ABC TRANSPORTER"/>
    <property type="match status" value="1"/>
</dbReference>